<dbReference type="PROSITE" id="PS00107">
    <property type="entry name" value="PROTEIN_KINASE_ATP"/>
    <property type="match status" value="1"/>
</dbReference>
<keyword evidence="14" id="KW-1185">Reference proteome</keyword>
<dbReference type="InterPro" id="IPR017441">
    <property type="entry name" value="Protein_kinase_ATP_BS"/>
</dbReference>
<feature type="transmembrane region" description="Helical" evidence="11">
    <location>
        <begin position="95"/>
        <end position="120"/>
    </location>
</feature>
<dbReference type="Pfam" id="PF00139">
    <property type="entry name" value="Lectin_legB"/>
    <property type="match status" value="1"/>
</dbReference>
<evidence type="ECO:0000256" key="6">
    <source>
        <dbReference type="ARBA" id="ARBA00022840"/>
    </source>
</evidence>
<evidence type="ECO:0000256" key="1">
    <source>
        <dbReference type="ARBA" id="ARBA00004479"/>
    </source>
</evidence>
<evidence type="ECO:0000256" key="3">
    <source>
        <dbReference type="ARBA" id="ARBA00022729"/>
    </source>
</evidence>
<dbReference type="Gene3D" id="2.60.120.200">
    <property type="match status" value="1"/>
</dbReference>
<keyword evidence="6 10" id="KW-0067">ATP-binding</keyword>
<dbReference type="GO" id="GO:0005524">
    <property type="term" value="F:ATP binding"/>
    <property type="evidence" value="ECO:0007669"/>
    <property type="project" value="UniProtKB-UniRule"/>
</dbReference>
<proteinExistence type="predicted"/>
<dbReference type="Proteomes" id="UP000823749">
    <property type="component" value="Chromosome 10"/>
</dbReference>
<accession>A0AAV6IR83</accession>
<dbReference type="Gene3D" id="3.30.200.20">
    <property type="entry name" value="Phosphorylase Kinase, domain 1"/>
    <property type="match status" value="1"/>
</dbReference>
<sequence>MKERQFSSNYFQVFTYNGSTKNLSVFWSYEGNSSSQGNSSLSYTIDLMEILPEWVMVGISASTGEFLEKNKLQSWEFSSSLDTKTTSAMRAKDKILIVVLPVSMGVVIFGAVMLIGSAILRKRRRREETEKTSLTSINDDLERGAGPRRFSYGHLVAATSNFSEERKLGEGGFGCVYKGYLNDLDMAVAVKKISRGSKQGKNEYVTERSWWRQMEDVGPLCGDFVGTYAKHGMNGYSTRYGWRNLSGSRCSGGV</sequence>
<dbReference type="InterPro" id="IPR013320">
    <property type="entry name" value="ConA-like_dom_sf"/>
</dbReference>
<dbReference type="SUPFAM" id="SSF49899">
    <property type="entry name" value="Concanavalin A-like lectins/glucanases"/>
    <property type="match status" value="1"/>
</dbReference>
<evidence type="ECO:0000256" key="4">
    <source>
        <dbReference type="ARBA" id="ARBA00022734"/>
    </source>
</evidence>
<organism evidence="13 14">
    <name type="scientific">Rhododendron griersonianum</name>
    <dbReference type="NCBI Taxonomy" id="479676"/>
    <lineage>
        <taxon>Eukaryota</taxon>
        <taxon>Viridiplantae</taxon>
        <taxon>Streptophyta</taxon>
        <taxon>Embryophyta</taxon>
        <taxon>Tracheophyta</taxon>
        <taxon>Spermatophyta</taxon>
        <taxon>Magnoliopsida</taxon>
        <taxon>eudicotyledons</taxon>
        <taxon>Gunneridae</taxon>
        <taxon>Pentapetalae</taxon>
        <taxon>asterids</taxon>
        <taxon>Ericales</taxon>
        <taxon>Ericaceae</taxon>
        <taxon>Ericoideae</taxon>
        <taxon>Rhodoreae</taxon>
        <taxon>Rhododendron</taxon>
    </lineage>
</organism>
<evidence type="ECO:0000256" key="10">
    <source>
        <dbReference type="PROSITE-ProRule" id="PRU10141"/>
    </source>
</evidence>
<gene>
    <name evidence="13" type="ORF">RHGRI_029651</name>
</gene>
<protein>
    <recommendedName>
        <fullName evidence="12">Legume lectin domain-containing protein</fullName>
    </recommendedName>
</protein>
<feature type="binding site" evidence="10">
    <location>
        <position position="192"/>
    </location>
    <ligand>
        <name>ATP</name>
        <dbReference type="ChEBI" id="CHEBI:30616"/>
    </ligand>
</feature>
<dbReference type="InterPro" id="IPR050528">
    <property type="entry name" value="L-type_Lectin-RKs"/>
</dbReference>
<comment type="subcellular location">
    <subcellularLocation>
        <location evidence="1">Membrane</location>
        <topology evidence="1">Single-pass type I membrane protein</topology>
    </subcellularLocation>
</comment>
<feature type="domain" description="Legume lectin" evidence="12">
    <location>
        <begin position="14"/>
        <end position="88"/>
    </location>
</feature>
<dbReference type="InterPro" id="IPR011009">
    <property type="entry name" value="Kinase-like_dom_sf"/>
</dbReference>
<dbReference type="SUPFAM" id="SSF56112">
    <property type="entry name" value="Protein kinase-like (PK-like)"/>
    <property type="match status" value="1"/>
</dbReference>
<keyword evidence="2 11" id="KW-0812">Transmembrane</keyword>
<dbReference type="EMBL" id="JACTNZ010000010">
    <property type="protein sequence ID" value="KAG5529054.1"/>
    <property type="molecule type" value="Genomic_DNA"/>
</dbReference>
<dbReference type="PANTHER" id="PTHR27007">
    <property type="match status" value="1"/>
</dbReference>
<name>A0AAV6IR83_9ERIC</name>
<reference evidence="13" key="1">
    <citation type="submission" date="2020-08" db="EMBL/GenBank/DDBJ databases">
        <title>Plant Genome Project.</title>
        <authorList>
            <person name="Zhang R.-G."/>
        </authorList>
    </citation>
    <scope>NUCLEOTIDE SEQUENCE</scope>
    <source>
        <strain evidence="13">WSP0</strain>
        <tissue evidence="13">Leaf</tissue>
    </source>
</reference>
<keyword evidence="9" id="KW-0675">Receptor</keyword>
<evidence type="ECO:0000256" key="2">
    <source>
        <dbReference type="ARBA" id="ARBA00022692"/>
    </source>
</evidence>
<keyword evidence="3" id="KW-0732">Signal</keyword>
<keyword evidence="8 11" id="KW-0472">Membrane</keyword>
<evidence type="ECO:0000256" key="8">
    <source>
        <dbReference type="ARBA" id="ARBA00023136"/>
    </source>
</evidence>
<evidence type="ECO:0000256" key="5">
    <source>
        <dbReference type="ARBA" id="ARBA00022741"/>
    </source>
</evidence>
<evidence type="ECO:0000256" key="9">
    <source>
        <dbReference type="ARBA" id="ARBA00023170"/>
    </source>
</evidence>
<dbReference type="GO" id="GO:0016020">
    <property type="term" value="C:membrane"/>
    <property type="evidence" value="ECO:0007669"/>
    <property type="project" value="UniProtKB-SubCell"/>
</dbReference>
<keyword evidence="7 11" id="KW-1133">Transmembrane helix</keyword>
<dbReference type="InterPro" id="IPR001220">
    <property type="entry name" value="Legume_lectin_dom"/>
</dbReference>
<keyword evidence="5 10" id="KW-0547">Nucleotide-binding</keyword>
<evidence type="ECO:0000313" key="13">
    <source>
        <dbReference type="EMBL" id="KAG5529054.1"/>
    </source>
</evidence>
<keyword evidence="4" id="KW-0430">Lectin</keyword>
<evidence type="ECO:0000256" key="11">
    <source>
        <dbReference type="SAM" id="Phobius"/>
    </source>
</evidence>
<dbReference type="GO" id="GO:0030246">
    <property type="term" value="F:carbohydrate binding"/>
    <property type="evidence" value="ECO:0007669"/>
    <property type="project" value="UniProtKB-KW"/>
</dbReference>
<evidence type="ECO:0000256" key="7">
    <source>
        <dbReference type="ARBA" id="ARBA00022989"/>
    </source>
</evidence>
<evidence type="ECO:0000313" key="14">
    <source>
        <dbReference type="Proteomes" id="UP000823749"/>
    </source>
</evidence>
<evidence type="ECO:0000259" key="12">
    <source>
        <dbReference type="Pfam" id="PF00139"/>
    </source>
</evidence>
<comment type="caution">
    <text evidence="13">The sequence shown here is derived from an EMBL/GenBank/DDBJ whole genome shotgun (WGS) entry which is preliminary data.</text>
</comment>
<dbReference type="AlphaFoldDB" id="A0AAV6IR83"/>